<dbReference type="InterPro" id="IPR029044">
    <property type="entry name" value="Nucleotide-diphossugar_trans"/>
</dbReference>
<comment type="caution">
    <text evidence="1">The sequence shown here is derived from an EMBL/GenBank/DDBJ whole genome shotgun (WGS) entry which is preliminary data.</text>
</comment>
<accession>A0A0F9U582</accession>
<evidence type="ECO:0000313" key="1">
    <source>
        <dbReference type="EMBL" id="KKN88390.1"/>
    </source>
</evidence>
<evidence type="ECO:0008006" key="2">
    <source>
        <dbReference type="Google" id="ProtNLM"/>
    </source>
</evidence>
<sequence>MTKRRVMYLETGPAHFHNLVVSMWSLRKHCDVPILLYAWPQSYEVAKQIAEDDRLGIEEVIEWVPDWMGGGTTAQSECKQQIIQTIDADVVLYLDADTLVVDSLWTLFEGAWHYGFCGAQFNKWITTGKKISKRIRNLRQFPEIDKDLIDRLLAIPWPATNSGIFACDPKSPVIPKWYEYTVAARKSFIPDENCLYLMMPLFKPFGNMAVLEGGAWNSSTHYQDPDLKDEDVVIWHFHGDSNTRPKKSPKGVELWWPAYQECVKENVGNIQSWRESVRNKHLDRLLRKRSL</sequence>
<name>A0A0F9U582_9ZZZZ</name>
<gene>
    <name evidence="1" type="ORF">LCGC14_0249530</name>
</gene>
<dbReference type="AlphaFoldDB" id="A0A0F9U582"/>
<dbReference type="Gene3D" id="3.90.550.10">
    <property type="entry name" value="Spore Coat Polysaccharide Biosynthesis Protein SpsA, Chain A"/>
    <property type="match status" value="1"/>
</dbReference>
<reference evidence="1" key="1">
    <citation type="journal article" date="2015" name="Nature">
        <title>Complex archaea that bridge the gap between prokaryotes and eukaryotes.</title>
        <authorList>
            <person name="Spang A."/>
            <person name="Saw J.H."/>
            <person name="Jorgensen S.L."/>
            <person name="Zaremba-Niedzwiedzka K."/>
            <person name="Martijn J."/>
            <person name="Lind A.E."/>
            <person name="van Eijk R."/>
            <person name="Schleper C."/>
            <person name="Guy L."/>
            <person name="Ettema T.J."/>
        </authorList>
    </citation>
    <scope>NUCLEOTIDE SEQUENCE</scope>
</reference>
<protein>
    <recommendedName>
        <fullName evidence="2">Nucleotide-diphospho-sugar transferase domain-containing protein</fullName>
    </recommendedName>
</protein>
<organism evidence="1">
    <name type="scientific">marine sediment metagenome</name>
    <dbReference type="NCBI Taxonomy" id="412755"/>
    <lineage>
        <taxon>unclassified sequences</taxon>
        <taxon>metagenomes</taxon>
        <taxon>ecological metagenomes</taxon>
    </lineage>
</organism>
<dbReference type="SUPFAM" id="SSF53448">
    <property type="entry name" value="Nucleotide-diphospho-sugar transferases"/>
    <property type="match status" value="1"/>
</dbReference>
<proteinExistence type="predicted"/>
<dbReference type="EMBL" id="LAZR01000129">
    <property type="protein sequence ID" value="KKN88390.1"/>
    <property type="molecule type" value="Genomic_DNA"/>
</dbReference>